<gene>
    <name evidence="1" type="ORF">SDRG_08361</name>
</gene>
<keyword evidence="2" id="KW-1185">Reference proteome</keyword>
<name>T0RP03_SAPDV</name>
<dbReference type="VEuPathDB" id="FungiDB:SDRG_08361"/>
<organism evidence="1 2">
    <name type="scientific">Saprolegnia diclina (strain VS20)</name>
    <dbReference type="NCBI Taxonomy" id="1156394"/>
    <lineage>
        <taxon>Eukaryota</taxon>
        <taxon>Sar</taxon>
        <taxon>Stramenopiles</taxon>
        <taxon>Oomycota</taxon>
        <taxon>Saprolegniomycetes</taxon>
        <taxon>Saprolegniales</taxon>
        <taxon>Saprolegniaceae</taxon>
        <taxon>Saprolegnia</taxon>
    </lineage>
</organism>
<dbReference type="STRING" id="1156394.T0RP03"/>
<dbReference type="InterPro" id="IPR036770">
    <property type="entry name" value="Ankyrin_rpt-contain_sf"/>
</dbReference>
<dbReference type="SUPFAM" id="SSF48403">
    <property type="entry name" value="Ankyrin repeat"/>
    <property type="match status" value="2"/>
</dbReference>
<proteinExistence type="predicted"/>
<reference evidence="1 2" key="1">
    <citation type="submission" date="2012-04" db="EMBL/GenBank/DDBJ databases">
        <title>The Genome Sequence of Saprolegnia declina VS20.</title>
        <authorList>
            <consortium name="The Broad Institute Genome Sequencing Platform"/>
            <person name="Russ C."/>
            <person name="Nusbaum C."/>
            <person name="Tyler B."/>
            <person name="van West P."/>
            <person name="Dieguez-Uribeondo J."/>
            <person name="de Bruijn I."/>
            <person name="Tripathy S."/>
            <person name="Jiang R."/>
            <person name="Young S.K."/>
            <person name="Zeng Q."/>
            <person name="Gargeya S."/>
            <person name="Fitzgerald M."/>
            <person name="Haas B."/>
            <person name="Abouelleil A."/>
            <person name="Alvarado L."/>
            <person name="Arachchi H.M."/>
            <person name="Berlin A."/>
            <person name="Chapman S.B."/>
            <person name="Goldberg J."/>
            <person name="Griggs A."/>
            <person name="Gujja S."/>
            <person name="Hansen M."/>
            <person name="Howarth C."/>
            <person name="Imamovic A."/>
            <person name="Larimer J."/>
            <person name="McCowen C."/>
            <person name="Montmayeur A."/>
            <person name="Murphy C."/>
            <person name="Neiman D."/>
            <person name="Pearson M."/>
            <person name="Priest M."/>
            <person name="Roberts A."/>
            <person name="Saif S."/>
            <person name="Shea T."/>
            <person name="Sisk P."/>
            <person name="Sykes S."/>
            <person name="Wortman J."/>
            <person name="Nusbaum C."/>
            <person name="Birren B."/>
        </authorList>
    </citation>
    <scope>NUCLEOTIDE SEQUENCE [LARGE SCALE GENOMIC DNA]</scope>
    <source>
        <strain evidence="1 2">VS20</strain>
    </source>
</reference>
<sequence>MMASRVLTDPSLLRLLLAYQEGLYEDVRDRLADAMYHVRLDDDGRYYHLSNVVEPVSTTRTLFLSLPAYDFRLPLHWTIVESRLRLLTRIAACRPQLFTRDALYCAVASGDMAIVAYLCSLDLAPGRLTEPLLDLAVSHGSIALLDQLVDAGFSRASPRAAALAAELGHKDVLEYLASRSCDVTQAVATAAARGFFDILVSLHACGIRGTSPAVVDGAAMHGHANVVAYLLQNGGYTNSATAWTLAANDGHLRVLQQLHHHDAPHCSSNAMDYAATEGHLEVVMFLHSHRDEGATTDAIDGASANGHLAVVQYLCANRTEGWTHRALDDAAGGGHLEVVGFLLQWEPPAVSQRAVTQAAANGHAIVLRHLLAAPLQGVSATVAAACAAAEHGHLDALQVLYAYRQSGWNSSVWFAAFAHHDVLAFLLTHAPECVDADASLVPKTLSMPVARLLQSAFGHQLQLNLRQDYVGVLAIFPSYPWCETTMREAIRSSNVAMVRYLHEHYHDDVCDSDRLATAASVPGNTDVFLYLLQHCVRATTSEAVWIEAARYSNLAILEALHANQCVGATPAVMDEAARVGAVDVLRFLHTHRREGCSTRAMFDAITYGHWRVVAFLCRFGERGVSNEASCRNMEIAIEAFDPEWTEARLDDVLPLLQKRLAALRPS</sequence>
<dbReference type="PANTHER" id="PTHR46586">
    <property type="entry name" value="ANKYRIN REPEAT-CONTAINING PROTEIN"/>
    <property type="match status" value="1"/>
</dbReference>
<dbReference type="PANTHER" id="PTHR46586:SF3">
    <property type="entry name" value="ANKYRIN REPEAT-CONTAINING PROTEIN"/>
    <property type="match status" value="1"/>
</dbReference>
<dbReference type="OrthoDB" id="70387at2759"/>
<dbReference type="RefSeq" id="XP_008612465.1">
    <property type="nucleotide sequence ID" value="XM_008614243.1"/>
</dbReference>
<protein>
    <submittedName>
        <fullName evidence="1">Uncharacterized protein</fullName>
    </submittedName>
</protein>
<evidence type="ECO:0000313" key="2">
    <source>
        <dbReference type="Proteomes" id="UP000030762"/>
    </source>
</evidence>
<dbReference type="GeneID" id="19949088"/>
<dbReference type="Pfam" id="PF12796">
    <property type="entry name" value="Ank_2"/>
    <property type="match status" value="1"/>
</dbReference>
<dbReference type="Gene3D" id="1.25.40.20">
    <property type="entry name" value="Ankyrin repeat-containing domain"/>
    <property type="match status" value="3"/>
</dbReference>
<dbReference type="InterPro" id="IPR002110">
    <property type="entry name" value="Ankyrin_rpt"/>
</dbReference>
<evidence type="ECO:0000313" key="1">
    <source>
        <dbReference type="EMBL" id="EQC34153.1"/>
    </source>
</evidence>
<accession>T0RP03</accession>
<dbReference type="Proteomes" id="UP000030762">
    <property type="component" value="Unassembled WGS sequence"/>
</dbReference>
<dbReference type="EMBL" id="JH767156">
    <property type="protein sequence ID" value="EQC34153.1"/>
    <property type="molecule type" value="Genomic_DNA"/>
</dbReference>
<dbReference type="InterPro" id="IPR052050">
    <property type="entry name" value="SecEffector_AnkRepeat"/>
</dbReference>
<dbReference type="OMA" id="THAPECV"/>
<dbReference type="InParanoid" id="T0RP03"/>
<dbReference type="AlphaFoldDB" id="T0RP03"/>
<dbReference type="SMART" id="SM00248">
    <property type="entry name" value="ANK"/>
    <property type="match status" value="6"/>
</dbReference>